<comment type="caution">
    <text evidence="6">The sequence shown here is derived from an EMBL/GenBank/DDBJ whole genome shotgun (WGS) entry which is preliminary data.</text>
</comment>
<accession>A0ABV7UMW0</accession>
<dbReference type="InterPro" id="IPR001647">
    <property type="entry name" value="HTH_TetR"/>
</dbReference>
<gene>
    <name evidence="6" type="ORF">ACFONL_22180</name>
</gene>
<dbReference type="InterPro" id="IPR036271">
    <property type="entry name" value="Tet_transcr_reg_TetR-rel_C_sf"/>
</dbReference>
<evidence type="ECO:0000256" key="2">
    <source>
        <dbReference type="ARBA" id="ARBA00023125"/>
    </source>
</evidence>
<feature type="domain" description="HTH tetR-type" evidence="5">
    <location>
        <begin position="5"/>
        <end position="65"/>
    </location>
</feature>
<organism evidence="6 7">
    <name type="scientific">Camelimonas fluminis</name>
    <dbReference type="NCBI Taxonomy" id="1576911"/>
    <lineage>
        <taxon>Bacteria</taxon>
        <taxon>Pseudomonadati</taxon>
        <taxon>Pseudomonadota</taxon>
        <taxon>Alphaproteobacteria</taxon>
        <taxon>Hyphomicrobiales</taxon>
        <taxon>Chelatococcaceae</taxon>
        <taxon>Camelimonas</taxon>
    </lineage>
</organism>
<evidence type="ECO:0000313" key="7">
    <source>
        <dbReference type="Proteomes" id="UP001595704"/>
    </source>
</evidence>
<keyword evidence="2 4" id="KW-0238">DNA-binding</keyword>
<evidence type="ECO:0000256" key="4">
    <source>
        <dbReference type="PROSITE-ProRule" id="PRU00335"/>
    </source>
</evidence>
<keyword evidence="1" id="KW-0805">Transcription regulation</keyword>
<dbReference type="Proteomes" id="UP001595704">
    <property type="component" value="Unassembled WGS sequence"/>
</dbReference>
<evidence type="ECO:0000256" key="1">
    <source>
        <dbReference type="ARBA" id="ARBA00023015"/>
    </source>
</evidence>
<reference evidence="7" key="1">
    <citation type="journal article" date="2019" name="Int. J. Syst. Evol. Microbiol.">
        <title>The Global Catalogue of Microorganisms (GCM) 10K type strain sequencing project: providing services to taxonomists for standard genome sequencing and annotation.</title>
        <authorList>
            <consortium name="The Broad Institute Genomics Platform"/>
            <consortium name="The Broad Institute Genome Sequencing Center for Infectious Disease"/>
            <person name="Wu L."/>
            <person name="Ma J."/>
        </authorList>
    </citation>
    <scope>NUCLEOTIDE SEQUENCE [LARGE SCALE GENOMIC DNA]</scope>
    <source>
        <strain evidence="7">KCTC 42282</strain>
    </source>
</reference>
<dbReference type="InterPro" id="IPR054156">
    <property type="entry name" value="YxaF_TetR_C"/>
</dbReference>
<protein>
    <submittedName>
        <fullName evidence="6">TetR/AcrR family transcriptional regulator</fullName>
    </submittedName>
</protein>
<proteinExistence type="predicted"/>
<keyword evidence="3" id="KW-0804">Transcription</keyword>
<name>A0ABV7UMW0_9HYPH</name>
<feature type="DNA-binding region" description="H-T-H motif" evidence="4">
    <location>
        <begin position="28"/>
        <end position="47"/>
    </location>
</feature>
<evidence type="ECO:0000313" key="6">
    <source>
        <dbReference type="EMBL" id="MFC3640051.1"/>
    </source>
</evidence>
<dbReference type="Pfam" id="PF21993">
    <property type="entry name" value="TetR_C_13_2"/>
    <property type="match status" value="1"/>
</dbReference>
<dbReference type="PANTHER" id="PTHR47506:SF3">
    <property type="entry name" value="HTH-TYPE TRANSCRIPTIONAL REGULATOR LMRA"/>
    <property type="match status" value="1"/>
</dbReference>
<dbReference type="Pfam" id="PF00440">
    <property type="entry name" value="TetR_N"/>
    <property type="match status" value="1"/>
</dbReference>
<dbReference type="PROSITE" id="PS50977">
    <property type="entry name" value="HTH_TETR_2"/>
    <property type="match status" value="1"/>
</dbReference>
<dbReference type="PANTHER" id="PTHR47506">
    <property type="entry name" value="TRANSCRIPTIONAL REGULATORY PROTEIN"/>
    <property type="match status" value="1"/>
</dbReference>
<dbReference type="InterPro" id="IPR009057">
    <property type="entry name" value="Homeodomain-like_sf"/>
</dbReference>
<dbReference type="SUPFAM" id="SSF46689">
    <property type="entry name" value="Homeodomain-like"/>
    <property type="match status" value="1"/>
</dbReference>
<dbReference type="RefSeq" id="WP_191319873.1">
    <property type="nucleotide sequence ID" value="NZ_BNCG01000011.1"/>
</dbReference>
<keyword evidence="7" id="KW-1185">Reference proteome</keyword>
<sequence length="198" mass="20700">MAGPRKHREALLDSAVTLFRKQGYAGTGLNQILAHSGAPKGSLYHYFPDGKIGIGAEAVRRAGSRVAATLRDLAARDPDPARLLTTYFGMVAAWIEESDFHDGSPIAATLLETAADNPGIREAGADAFHGWSVVLEEVMVAGGIDSGRSRRLAMLAIAALEGAIVQSHVFRSRRPLTDAAAEIAALLDAARASGGQGG</sequence>
<evidence type="ECO:0000256" key="3">
    <source>
        <dbReference type="ARBA" id="ARBA00023163"/>
    </source>
</evidence>
<dbReference type="EMBL" id="JBHRYC010000113">
    <property type="protein sequence ID" value="MFC3640051.1"/>
    <property type="molecule type" value="Genomic_DNA"/>
</dbReference>
<dbReference type="Gene3D" id="1.10.357.10">
    <property type="entry name" value="Tetracycline Repressor, domain 2"/>
    <property type="match status" value="1"/>
</dbReference>
<dbReference type="SUPFAM" id="SSF48498">
    <property type="entry name" value="Tetracyclin repressor-like, C-terminal domain"/>
    <property type="match status" value="1"/>
</dbReference>
<evidence type="ECO:0000259" key="5">
    <source>
        <dbReference type="PROSITE" id="PS50977"/>
    </source>
</evidence>